<dbReference type="EC" id="3.6.1.58" evidence="13"/>
<evidence type="ECO:0000256" key="11">
    <source>
        <dbReference type="ARBA" id="ARBA00052843"/>
    </source>
</evidence>
<evidence type="ECO:0000256" key="9">
    <source>
        <dbReference type="ARBA" id="ARBA00050338"/>
    </source>
</evidence>
<dbReference type="Pfam" id="PF00293">
    <property type="entry name" value="NUDIX"/>
    <property type="match status" value="1"/>
</dbReference>
<protein>
    <recommendedName>
        <fullName evidence="14">8-oxo-dGDP phosphatase NUDT18</fullName>
        <ecNumber evidence="13">3.6.1.58</ecNumber>
    </recommendedName>
    <alternativeName>
        <fullName evidence="17">2-hydroxy-dADP phosphatase</fullName>
    </alternativeName>
    <alternativeName>
        <fullName evidence="15">7,8-dihydro-8-oxoguanine phosphatase</fullName>
    </alternativeName>
    <alternativeName>
        <fullName evidence="16">Nucleoside diphosphate-linked moiety X motif 18</fullName>
    </alternativeName>
</protein>
<dbReference type="KEGG" id="sfm:108929536"/>
<dbReference type="InterPro" id="IPR015797">
    <property type="entry name" value="NUDIX_hydrolase-like_dom_sf"/>
</dbReference>
<evidence type="ECO:0000313" key="20">
    <source>
        <dbReference type="Proteomes" id="UP000694397"/>
    </source>
</evidence>
<comment type="cofactor">
    <cofactor evidence="1">
        <name>Mn(2+)</name>
        <dbReference type="ChEBI" id="CHEBI:29035"/>
    </cofactor>
</comment>
<keyword evidence="7" id="KW-0464">Manganese</keyword>
<evidence type="ECO:0000256" key="4">
    <source>
        <dbReference type="ARBA" id="ARBA00022723"/>
    </source>
</evidence>
<dbReference type="Gene3D" id="3.90.79.10">
    <property type="entry name" value="Nucleoside Triphosphate Pyrophosphohydrolase"/>
    <property type="match status" value="1"/>
</dbReference>
<evidence type="ECO:0000256" key="10">
    <source>
        <dbReference type="ARBA" id="ARBA00051185"/>
    </source>
</evidence>
<keyword evidence="20" id="KW-1185">Reference proteome</keyword>
<evidence type="ECO:0000256" key="14">
    <source>
        <dbReference type="ARBA" id="ARBA00071481"/>
    </source>
</evidence>
<dbReference type="GeneTree" id="ENSGT00390000002931"/>
<comment type="catalytic activity">
    <reaction evidence="10">
        <text>8-oxo-GDP + H2O = 8-oxo-GMP + phosphate + H(+)</text>
        <dbReference type="Rhea" id="RHEA:62356"/>
        <dbReference type="ChEBI" id="CHEBI:15377"/>
        <dbReference type="ChEBI" id="CHEBI:15378"/>
        <dbReference type="ChEBI" id="CHEBI:43474"/>
        <dbReference type="ChEBI" id="CHEBI:143554"/>
        <dbReference type="ChEBI" id="CHEBI:145694"/>
        <dbReference type="EC" id="3.6.1.58"/>
    </reaction>
    <physiologicalReaction direction="left-to-right" evidence="10">
        <dbReference type="Rhea" id="RHEA:62357"/>
    </physiologicalReaction>
</comment>
<evidence type="ECO:0000256" key="3">
    <source>
        <dbReference type="ARBA" id="ARBA00005582"/>
    </source>
</evidence>
<dbReference type="InterPro" id="IPR020084">
    <property type="entry name" value="NUDIX_hydrolase_CS"/>
</dbReference>
<evidence type="ECO:0000256" key="5">
    <source>
        <dbReference type="ARBA" id="ARBA00022801"/>
    </source>
</evidence>
<dbReference type="OrthoDB" id="10005910at2759"/>
<gene>
    <name evidence="19" type="primary">NUDT18</name>
    <name evidence="19" type="synonym">nudt18</name>
</gene>
<dbReference type="PROSITE" id="PS00893">
    <property type="entry name" value="NUDIX_BOX"/>
    <property type="match status" value="1"/>
</dbReference>
<evidence type="ECO:0000256" key="16">
    <source>
        <dbReference type="ARBA" id="ARBA00080473"/>
    </source>
</evidence>
<evidence type="ECO:0000256" key="12">
    <source>
        <dbReference type="ARBA" id="ARBA00056193"/>
    </source>
</evidence>
<dbReference type="CTD" id="79873"/>
<dbReference type="AlphaFoldDB" id="A0A8C9T2I5"/>
<name>A0A8C9T2I5_SCLFO</name>
<evidence type="ECO:0000256" key="13">
    <source>
        <dbReference type="ARBA" id="ARBA00066482"/>
    </source>
</evidence>
<evidence type="ECO:0000256" key="15">
    <source>
        <dbReference type="ARBA" id="ARBA00076305"/>
    </source>
</evidence>
<evidence type="ECO:0000256" key="17">
    <source>
        <dbReference type="ARBA" id="ARBA00083158"/>
    </source>
</evidence>
<dbReference type="GeneID" id="108929536"/>
<comment type="similarity">
    <text evidence="3">Belongs to the Nudix hydrolase family.</text>
</comment>
<evidence type="ECO:0000256" key="6">
    <source>
        <dbReference type="ARBA" id="ARBA00022842"/>
    </source>
</evidence>
<dbReference type="PANTHER" id="PTHR22769">
    <property type="entry name" value="MUTT/NUDIX HYDROLASE"/>
    <property type="match status" value="1"/>
</dbReference>
<feature type="domain" description="Nudix hydrolase" evidence="18">
    <location>
        <begin position="49"/>
        <end position="184"/>
    </location>
</feature>
<dbReference type="Proteomes" id="UP000694397">
    <property type="component" value="Chromosome 12"/>
</dbReference>
<keyword evidence="6" id="KW-0460">Magnesium</keyword>
<sequence>MSAGNAARSGRETMSVEDALQTMLDGGGLQTEHFDSLPETVQPVVLKKTVCYIVCAVIFNEKNEVLMVQEAKLECHGRWYLPAGRMERSESIVEAMRREVKEEAGLDCQPITLLLVEEQGPQWIRFVLLAEETGGSLKTEAEADSESLQAKWWDRESPLPLRGRDILCLIDAGFKYVKKPWFPPALPIDVPCHTVCQRLLLTFSSPGGELWVLSSGEEEDPRLPVAVSDRALALTWTTQRLMRECMPSSFRKLRLKTWGILGVQHNGRSPGKTDGVCFNTLVSVEQSVLGDDASQPPFVENPKFRWHKVDSPQAREKIEQRLSSGSVIPVRSFF</sequence>
<dbReference type="CDD" id="cd04671">
    <property type="entry name" value="NUDIX_8DGDPP_Nudt18"/>
    <property type="match status" value="1"/>
</dbReference>
<dbReference type="GO" id="GO:0044716">
    <property type="term" value="F:8-oxo-GDP phosphatase activity"/>
    <property type="evidence" value="ECO:0007669"/>
    <property type="project" value="TreeGrafter"/>
</dbReference>
<dbReference type="PANTHER" id="PTHR22769:SF56">
    <property type="entry name" value="8-OXO-DGDP PHOSPHATASE NUDT18"/>
    <property type="match status" value="1"/>
</dbReference>
<dbReference type="PROSITE" id="PS51462">
    <property type="entry name" value="NUDIX"/>
    <property type="match status" value="1"/>
</dbReference>
<evidence type="ECO:0000256" key="1">
    <source>
        <dbReference type="ARBA" id="ARBA00001936"/>
    </source>
</evidence>
<dbReference type="RefSeq" id="XP_018599657.1">
    <property type="nucleotide sequence ID" value="XM_018744141.2"/>
</dbReference>
<dbReference type="FunFam" id="3.90.79.10:FF:000080">
    <property type="entry name" value="8-oxo-dGDP phosphatase NUDT18"/>
    <property type="match status" value="1"/>
</dbReference>
<reference evidence="19 20" key="1">
    <citation type="submission" date="2019-04" db="EMBL/GenBank/DDBJ databases">
        <authorList>
            <consortium name="Wellcome Sanger Institute Data Sharing"/>
        </authorList>
    </citation>
    <scope>NUCLEOTIDE SEQUENCE [LARGE SCALE GENOMIC DNA]</scope>
</reference>
<dbReference type="RefSeq" id="XP_018599658.1">
    <property type="nucleotide sequence ID" value="XM_018744142.2"/>
</dbReference>
<comment type="catalytic activity">
    <reaction evidence="9">
        <text>8-oxo-dADP + H2O = 8-oxo-dAMP + phosphate + H(+)</text>
        <dbReference type="Rhea" id="RHEA:35219"/>
        <dbReference type="ChEBI" id="CHEBI:15377"/>
        <dbReference type="ChEBI" id="CHEBI:15378"/>
        <dbReference type="ChEBI" id="CHEBI:43474"/>
        <dbReference type="ChEBI" id="CHEBI:71361"/>
        <dbReference type="ChEBI" id="CHEBI:71362"/>
    </reaction>
    <physiologicalReaction direction="left-to-right" evidence="9">
        <dbReference type="Rhea" id="RHEA:35220"/>
    </physiologicalReaction>
</comment>
<evidence type="ECO:0000256" key="8">
    <source>
        <dbReference type="ARBA" id="ARBA00050269"/>
    </source>
</evidence>
<organism evidence="19 20">
    <name type="scientific">Scleropages formosus</name>
    <name type="common">Asian bonytongue</name>
    <name type="synonym">Osteoglossum formosum</name>
    <dbReference type="NCBI Taxonomy" id="113540"/>
    <lineage>
        <taxon>Eukaryota</taxon>
        <taxon>Metazoa</taxon>
        <taxon>Chordata</taxon>
        <taxon>Craniata</taxon>
        <taxon>Vertebrata</taxon>
        <taxon>Euteleostomi</taxon>
        <taxon>Actinopterygii</taxon>
        <taxon>Neopterygii</taxon>
        <taxon>Teleostei</taxon>
        <taxon>Osteoglossocephala</taxon>
        <taxon>Osteoglossomorpha</taxon>
        <taxon>Osteoglossiformes</taxon>
        <taxon>Osteoglossidae</taxon>
        <taxon>Scleropages</taxon>
    </lineage>
</organism>
<evidence type="ECO:0000259" key="18">
    <source>
        <dbReference type="PROSITE" id="PS51462"/>
    </source>
</evidence>
<dbReference type="Ensembl" id="ENSSFOT00015083070.1">
    <property type="protein sequence ID" value="ENSSFOP00015041181.1"/>
    <property type="gene ID" value="ENSSFOG00015024866.1"/>
</dbReference>
<comment type="catalytic activity">
    <reaction evidence="11">
        <text>2-oxo-dADP + H2O = 2-oxo-dAMP + phosphate + H(+)</text>
        <dbReference type="Rhea" id="RHEA:35223"/>
        <dbReference type="ChEBI" id="CHEBI:15377"/>
        <dbReference type="ChEBI" id="CHEBI:15378"/>
        <dbReference type="ChEBI" id="CHEBI:43474"/>
        <dbReference type="ChEBI" id="CHEBI:63212"/>
        <dbReference type="ChEBI" id="CHEBI:71363"/>
    </reaction>
    <physiologicalReaction direction="left-to-right" evidence="11">
        <dbReference type="Rhea" id="RHEA:35224"/>
    </physiologicalReaction>
</comment>
<dbReference type="SUPFAM" id="SSF55811">
    <property type="entry name" value="Nudix"/>
    <property type="match status" value="1"/>
</dbReference>
<comment type="cofactor">
    <cofactor evidence="2">
        <name>Mg(2+)</name>
        <dbReference type="ChEBI" id="CHEBI:18420"/>
    </cofactor>
</comment>
<proteinExistence type="inferred from homology"/>
<comment type="catalytic activity">
    <reaction evidence="8">
        <text>8-oxo-dGDP + H2O = 8-oxo-dGMP + phosphate + H(+)</text>
        <dbReference type="Rhea" id="RHEA:32063"/>
        <dbReference type="ChEBI" id="CHEBI:15377"/>
        <dbReference type="ChEBI" id="CHEBI:15378"/>
        <dbReference type="ChEBI" id="CHEBI:43474"/>
        <dbReference type="ChEBI" id="CHEBI:63224"/>
        <dbReference type="ChEBI" id="CHEBI:63715"/>
        <dbReference type="EC" id="3.6.1.58"/>
    </reaction>
    <physiologicalReaction direction="left-to-right" evidence="8">
        <dbReference type="Rhea" id="RHEA:32064"/>
    </physiologicalReaction>
</comment>
<accession>A0A8C9T2I5</accession>
<evidence type="ECO:0000256" key="2">
    <source>
        <dbReference type="ARBA" id="ARBA00001946"/>
    </source>
</evidence>
<dbReference type="InterPro" id="IPR000086">
    <property type="entry name" value="NUDIX_hydrolase_dom"/>
</dbReference>
<dbReference type="GO" id="GO:0044715">
    <property type="term" value="F:8-oxo-dGDP phosphatase activity"/>
    <property type="evidence" value="ECO:0007669"/>
    <property type="project" value="TreeGrafter"/>
</dbReference>
<evidence type="ECO:0000313" key="19">
    <source>
        <dbReference type="Ensembl" id="ENSSFOP00015041181.1"/>
    </source>
</evidence>
<keyword evidence="4" id="KW-0479">Metal-binding</keyword>
<dbReference type="InterPro" id="IPR042970">
    <property type="entry name" value="NUDT18_NUDIX"/>
</dbReference>
<reference evidence="19" key="3">
    <citation type="submission" date="2025-09" db="UniProtKB">
        <authorList>
            <consortium name="Ensembl"/>
        </authorList>
    </citation>
    <scope>IDENTIFICATION</scope>
</reference>
<reference evidence="19" key="2">
    <citation type="submission" date="2025-08" db="UniProtKB">
        <authorList>
            <consortium name="Ensembl"/>
        </authorList>
    </citation>
    <scope>IDENTIFICATION</scope>
</reference>
<dbReference type="GO" id="GO:0046872">
    <property type="term" value="F:metal ion binding"/>
    <property type="evidence" value="ECO:0007669"/>
    <property type="project" value="UniProtKB-KW"/>
</dbReference>
<evidence type="ECO:0000256" key="7">
    <source>
        <dbReference type="ARBA" id="ARBA00023211"/>
    </source>
</evidence>
<comment type="function">
    <text evidence="12">Mediates the hydrolysis of oxidized nucleoside diphosphate derivatives. Hydrolyzes 8-oxo-7,8-dihydroguanine (8-oxo-Gua)-containing deoxyribo- and ribonucleoside diphosphates to the monophosphates. Hydrolyzes 8-oxo-dGDP and 8-oxo-GDP with the same efficiencies. Also hydrolyzes 8-OH-dADP and 2-OH-dADP. Exhibited no or minimal hydrolysis activity against 8-oxo-dGTP, 8-oxo-GTP, dGTP, GTP, dGDP and GDP. Probably removes oxidized guanine nucleotides from both the DNA and RNA precursor pools.</text>
</comment>
<keyword evidence="5" id="KW-0378">Hydrolase</keyword>